<name>A0A6A4TM56_SCOMX</name>
<dbReference type="AlphaFoldDB" id="A0A6A4TM56"/>
<sequence length="584" mass="65507">MQTCVWLFLWFSREVNAVTFHQSPPQAVEESSEVRINCSHDDSALAVMLWYQQAKDSLSVTLIGYGYESSQNYEGTFKEQFTLTRQSASRDRVFRPGAAVTLECGLGAGFSMGSQTMFWYRQQRSGAPVEFLTREYDESAGHFQSSIDTSKNSFPLQIAELLLNDSGVYYCVASHSDAHRSERQTNTKCNTRHAGRKELWLVWVFFYTIPPSASKFANLRLYSGSGAAVTLQCDQDDAQYDNMYWYRQRGGEEIQLKAWGLFVGGESQCDTGTEAYFGKGTKLTVLEYDVKPPVVKVLGPSSRECRNLKDNERRKTLLCVASDFYPDHVSVSWRVGGQEVSRGVATDNAALRQGENYKITSRLRVSAEDWFKPETEFECIVSFFDGTGNTNHSASIFGGKEKYLRITQKAKLSYGVFIVKSSIYGAFVVFLVWKLQKKVEAAVGVETNWGLKLCRGADVVAERPARLTNGSDVTQTPLLWKDKGQSATMNCSHTKDASYFQMYWFRQLPGEAMKQIVYTSTSPPHQYESGFSEDKYPAQKSDVQSGSLTVEKLQPGDSGVYFCAVSKHIDTSDSGGCTKTLCCY</sequence>
<dbReference type="SMART" id="SM00408">
    <property type="entry name" value="IGc2"/>
    <property type="match status" value="2"/>
</dbReference>
<organism evidence="5 6">
    <name type="scientific">Scophthalmus maximus</name>
    <name type="common">Turbot</name>
    <name type="synonym">Psetta maxima</name>
    <dbReference type="NCBI Taxonomy" id="52904"/>
    <lineage>
        <taxon>Eukaryota</taxon>
        <taxon>Metazoa</taxon>
        <taxon>Chordata</taxon>
        <taxon>Craniata</taxon>
        <taxon>Vertebrata</taxon>
        <taxon>Euteleostomi</taxon>
        <taxon>Actinopterygii</taxon>
        <taxon>Neopterygii</taxon>
        <taxon>Teleostei</taxon>
        <taxon>Neoteleostei</taxon>
        <taxon>Acanthomorphata</taxon>
        <taxon>Carangaria</taxon>
        <taxon>Pleuronectiformes</taxon>
        <taxon>Pleuronectoidei</taxon>
        <taxon>Scophthalmidae</taxon>
        <taxon>Scophthalmus</taxon>
    </lineage>
</organism>
<evidence type="ECO:0000313" key="6">
    <source>
        <dbReference type="Proteomes" id="UP000438429"/>
    </source>
</evidence>
<dbReference type="CDD" id="cd00099">
    <property type="entry name" value="IgV"/>
    <property type="match status" value="1"/>
</dbReference>
<dbReference type="GO" id="GO:0002376">
    <property type="term" value="P:immune system process"/>
    <property type="evidence" value="ECO:0007669"/>
    <property type="project" value="UniProtKB-KW"/>
</dbReference>
<dbReference type="InterPro" id="IPR003599">
    <property type="entry name" value="Ig_sub"/>
</dbReference>
<dbReference type="InterPro" id="IPR013106">
    <property type="entry name" value="Ig_V-set"/>
</dbReference>
<protein>
    <recommendedName>
        <fullName evidence="4">Ig-like domain-containing protein</fullName>
    </recommendedName>
</protein>
<feature type="domain" description="Ig-like" evidence="4">
    <location>
        <begin position="464"/>
        <end position="582"/>
    </location>
</feature>
<comment type="caution">
    <text evidence="5">The sequence shown here is derived from an EMBL/GenBank/DDBJ whole genome shotgun (WGS) entry which is preliminary data.</text>
</comment>
<dbReference type="InterPro" id="IPR050413">
    <property type="entry name" value="TCR_beta_variable"/>
</dbReference>
<evidence type="ECO:0000259" key="4">
    <source>
        <dbReference type="PROSITE" id="PS50835"/>
    </source>
</evidence>
<keyword evidence="1 3" id="KW-0732">Signal</keyword>
<feature type="signal peptide" evidence="3">
    <location>
        <begin position="1"/>
        <end position="17"/>
    </location>
</feature>
<dbReference type="GO" id="GO:0005886">
    <property type="term" value="C:plasma membrane"/>
    <property type="evidence" value="ECO:0007669"/>
    <property type="project" value="TreeGrafter"/>
</dbReference>
<dbReference type="SMART" id="SM00406">
    <property type="entry name" value="IGv"/>
    <property type="match status" value="2"/>
</dbReference>
<evidence type="ECO:0000256" key="2">
    <source>
        <dbReference type="ARBA" id="ARBA00022859"/>
    </source>
</evidence>
<dbReference type="InterPro" id="IPR007110">
    <property type="entry name" value="Ig-like_dom"/>
</dbReference>
<gene>
    <name evidence="5" type="ORF">F2P81_003059</name>
</gene>
<evidence type="ECO:0000313" key="5">
    <source>
        <dbReference type="EMBL" id="KAF0043901.1"/>
    </source>
</evidence>
<dbReference type="GO" id="GO:0007166">
    <property type="term" value="P:cell surface receptor signaling pathway"/>
    <property type="evidence" value="ECO:0007669"/>
    <property type="project" value="TreeGrafter"/>
</dbReference>
<dbReference type="EMBL" id="VEVO01000003">
    <property type="protein sequence ID" value="KAF0043901.1"/>
    <property type="molecule type" value="Genomic_DNA"/>
</dbReference>
<dbReference type="PANTHER" id="PTHR23268">
    <property type="entry name" value="T-CELL RECEPTOR BETA CHAIN"/>
    <property type="match status" value="1"/>
</dbReference>
<evidence type="ECO:0000256" key="3">
    <source>
        <dbReference type="SAM" id="SignalP"/>
    </source>
</evidence>
<accession>A0A6A4TM56</accession>
<reference evidence="5 6" key="1">
    <citation type="submission" date="2019-06" db="EMBL/GenBank/DDBJ databases">
        <title>Draft genomes of female and male turbot (Scophthalmus maximus).</title>
        <authorList>
            <person name="Xu H."/>
            <person name="Xu X.-W."/>
            <person name="Shao C."/>
            <person name="Chen S."/>
        </authorList>
    </citation>
    <scope>NUCLEOTIDE SEQUENCE [LARGE SCALE GENOMIC DNA]</scope>
    <source>
        <strain evidence="5">Ysfricsl-2016a</strain>
        <tissue evidence="5">Blood</tissue>
    </source>
</reference>
<dbReference type="Pfam" id="PF07686">
    <property type="entry name" value="V-set"/>
    <property type="match status" value="2"/>
</dbReference>
<dbReference type="InterPro" id="IPR036179">
    <property type="entry name" value="Ig-like_dom_sf"/>
</dbReference>
<dbReference type="Gene3D" id="2.60.40.10">
    <property type="entry name" value="Immunoglobulins"/>
    <property type="match status" value="5"/>
</dbReference>
<dbReference type="Proteomes" id="UP000438429">
    <property type="component" value="Unassembled WGS sequence"/>
</dbReference>
<dbReference type="InterPro" id="IPR003598">
    <property type="entry name" value="Ig_sub2"/>
</dbReference>
<proteinExistence type="predicted"/>
<dbReference type="SMART" id="SM00409">
    <property type="entry name" value="IG"/>
    <property type="match status" value="2"/>
</dbReference>
<dbReference type="PROSITE" id="PS50835">
    <property type="entry name" value="IG_LIKE"/>
    <property type="match status" value="3"/>
</dbReference>
<dbReference type="Pfam" id="PF07654">
    <property type="entry name" value="C1-set"/>
    <property type="match status" value="1"/>
</dbReference>
<dbReference type="SMART" id="SM00407">
    <property type="entry name" value="IGc1"/>
    <property type="match status" value="1"/>
</dbReference>
<dbReference type="InterPro" id="IPR013783">
    <property type="entry name" value="Ig-like_fold"/>
</dbReference>
<dbReference type="SUPFAM" id="SSF48726">
    <property type="entry name" value="Immunoglobulin"/>
    <property type="match status" value="5"/>
</dbReference>
<feature type="chain" id="PRO_5025386028" description="Ig-like domain-containing protein" evidence="3">
    <location>
        <begin position="18"/>
        <end position="584"/>
    </location>
</feature>
<dbReference type="InterPro" id="IPR003597">
    <property type="entry name" value="Ig_C1-set"/>
</dbReference>
<feature type="domain" description="Ig-like" evidence="4">
    <location>
        <begin position="79"/>
        <end position="187"/>
    </location>
</feature>
<feature type="domain" description="Ig-like" evidence="4">
    <location>
        <begin position="292"/>
        <end position="397"/>
    </location>
</feature>
<dbReference type="PANTHER" id="PTHR23268:SF102">
    <property type="entry name" value="IMMUNOGLOBULIN V-SET DOMAIN-CONTAINING PROTEIN"/>
    <property type="match status" value="1"/>
</dbReference>
<evidence type="ECO:0000256" key="1">
    <source>
        <dbReference type="ARBA" id="ARBA00022729"/>
    </source>
</evidence>
<keyword evidence="2" id="KW-0391">Immunity</keyword>